<dbReference type="CDD" id="cd00293">
    <property type="entry name" value="USP-like"/>
    <property type="match status" value="1"/>
</dbReference>
<protein>
    <submittedName>
        <fullName evidence="2">Universal stress protein</fullName>
    </submittedName>
</protein>
<sequence length="162" mass="17518">MLIAYDGSDEARRAMNYAAQLLVPTHVEVLTAWEPLQRTASRSINMSGLYQAEWVNSSEAEDPVYAKARATCQEGMDLARSLGLAPRAHLVEVEATVWSAIVDAVWKLQPDVIVSGTRATSGWRSLFQPSTSGSILQNAGIPMLIVPPEADSEDAEDSGDNS</sequence>
<dbReference type="SUPFAM" id="SSF52402">
    <property type="entry name" value="Adenine nucleotide alpha hydrolases-like"/>
    <property type="match status" value="1"/>
</dbReference>
<dbReference type="InterPro" id="IPR014729">
    <property type="entry name" value="Rossmann-like_a/b/a_fold"/>
</dbReference>
<dbReference type="AlphaFoldDB" id="A0A3M8KBX6"/>
<dbReference type="OrthoDB" id="3473874at2"/>
<gene>
    <name evidence="2" type="ORF">C5L39_00945</name>
</gene>
<feature type="domain" description="UspA" evidence="1">
    <location>
        <begin position="2"/>
        <end position="147"/>
    </location>
</feature>
<evidence type="ECO:0000313" key="2">
    <source>
        <dbReference type="EMBL" id="RNE50064.1"/>
    </source>
</evidence>
<evidence type="ECO:0000259" key="1">
    <source>
        <dbReference type="Pfam" id="PF00582"/>
    </source>
</evidence>
<accession>A0A3M8KBX6</accession>
<dbReference type="Gene3D" id="3.40.50.620">
    <property type="entry name" value="HUPs"/>
    <property type="match status" value="1"/>
</dbReference>
<comment type="caution">
    <text evidence="2">The sequence shown here is derived from an EMBL/GenBank/DDBJ whole genome shotgun (WGS) entry which is preliminary data.</text>
</comment>
<organism evidence="2 3">
    <name type="scientific">Corynebacterium alimapuense</name>
    <dbReference type="NCBI Taxonomy" id="1576874"/>
    <lineage>
        <taxon>Bacteria</taxon>
        <taxon>Bacillati</taxon>
        <taxon>Actinomycetota</taxon>
        <taxon>Actinomycetes</taxon>
        <taxon>Mycobacteriales</taxon>
        <taxon>Corynebacteriaceae</taxon>
        <taxon>Corynebacterium</taxon>
    </lineage>
</organism>
<dbReference type="Proteomes" id="UP000266975">
    <property type="component" value="Unassembled WGS sequence"/>
</dbReference>
<dbReference type="EMBL" id="PTJO01000001">
    <property type="protein sequence ID" value="RNE50064.1"/>
    <property type="molecule type" value="Genomic_DNA"/>
</dbReference>
<dbReference type="RefSeq" id="WP_123047108.1">
    <property type="nucleotide sequence ID" value="NZ_PTJO01000001.1"/>
</dbReference>
<name>A0A3M8KBX6_9CORY</name>
<evidence type="ECO:0000313" key="3">
    <source>
        <dbReference type="Proteomes" id="UP000266975"/>
    </source>
</evidence>
<keyword evidence="3" id="KW-1185">Reference proteome</keyword>
<dbReference type="InterPro" id="IPR006016">
    <property type="entry name" value="UspA"/>
</dbReference>
<dbReference type="Pfam" id="PF00582">
    <property type="entry name" value="Usp"/>
    <property type="match status" value="1"/>
</dbReference>
<reference evidence="2 3" key="1">
    <citation type="submission" date="2018-02" db="EMBL/GenBank/DDBJ databases">
        <title>Corynebacterium alimpuense sp. nov., a marine obligate actinomycete isolated from sediments of Valparaiso bay, Chile.</title>
        <authorList>
            <person name="Claverias F."/>
            <person name="Gonzales-Siles L."/>
            <person name="Salva-Serra F."/>
            <person name="Inganaes E."/>
            <person name="Molin K."/>
            <person name="Cumsille A."/>
            <person name="Undabarrena A."/>
            <person name="Couve E."/>
            <person name="Moore E.R.B."/>
            <person name="Gomila M."/>
            <person name="Camara B."/>
        </authorList>
    </citation>
    <scope>NUCLEOTIDE SEQUENCE [LARGE SCALE GENOMIC DNA]</scope>
    <source>
        <strain evidence="2 3">CCUG 69366</strain>
    </source>
</reference>
<proteinExistence type="predicted"/>